<feature type="domain" description="Cytosol aminopeptidase" evidence="7">
    <location>
        <begin position="184"/>
        <end position="490"/>
    </location>
</feature>
<dbReference type="GO" id="GO:0006508">
    <property type="term" value="P:proteolysis"/>
    <property type="evidence" value="ECO:0007669"/>
    <property type="project" value="UniProtKB-KW"/>
</dbReference>
<dbReference type="Pfam" id="PF00883">
    <property type="entry name" value="Peptidase_M17"/>
    <property type="match status" value="1"/>
</dbReference>
<dbReference type="NCBIfam" id="NF002073">
    <property type="entry name" value="PRK00913.1-2"/>
    <property type="match status" value="1"/>
</dbReference>
<evidence type="ECO:0000256" key="4">
    <source>
        <dbReference type="ARBA" id="ARBA00022438"/>
    </source>
</evidence>
<sequence length="497" mass="55163">MLFNLKFDAVKEISKSVKETGVVLFVHEALSKTVFKREIEKIGLKFSETIFKKYSDKESKTFSYHMSEGRISFLHIIKLKKDKITNDTFRNEIAGVIKNISDNNISSIHIFTPEFSSIKNLFSSEEYFSQTLVEGAFLGSYDFNIYKTKKKKINPLQINLITANTSEAKRAIKKSQKIMNAVVFTRDLVNEPAITLTPAELAKRTKIELTKVGVKVNAFNKKQLKEKKMNAILAVGSASPNDPCLIVLSYKPKMKARRKIALVGKGVTYDTGGLSIKPTQGMLEMKADMAGGAAVIGIIKAAAELQLPYELIGIVPAVENTINGNAYKPGDVIKTASGKSIEVKDTDAEGRIILADALEYASKQKPDEIIDFATLTGAVAVALGFYAAGLFTKNDQLADLIFKAGLKTYERVWRLPFWDDYNKLIDSDIADVSNLGPRWGGAITAGKFLEKFVDEKIPWAHLDIAGTAIENDMNNYTKKWHTGFGVRLIIDYLENVS</sequence>
<dbReference type="PANTHER" id="PTHR11963">
    <property type="entry name" value="LEUCINE AMINOPEPTIDASE-RELATED"/>
    <property type="match status" value="1"/>
</dbReference>
<dbReference type="HAMAP" id="MF_00181">
    <property type="entry name" value="Cytosol_peptidase_M17"/>
    <property type="match status" value="1"/>
</dbReference>
<proteinExistence type="inferred from homology"/>
<evidence type="ECO:0000256" key="2">
    <source>
        <dbReference type="ARBA" id="ARBA00009528"/>
    </source>
</evidence>
<gene>
    <name evidence="9" type="ORF">ASZ90_003793</name>
</gene>
<organism evidence="9">
    <name type="scientific">hydrocarbon metagenome</name>
    <dbReference type="NCBI Taxonomy" id="938273"/>
    <lineage>
        <taxon>unclassified sequences</taxon>
        <taxon>metagenomes</taxon>
        <taxon>ecological metagenomes</taxon>
    </lineage>
</organism>
<keyword evidence="4 9" id="KW-0031">Aminopeptidase</keyword>
<dbReference type="NCBIfam" id="NF002083">
    <property type="entry name" value="PRK00913.3-5"/>
    <property type="match status" value="1"/>
</dbReference>
<protein>
    <recommendedName>
        <fullName evidence="3">leucyl aminopeptidase</fullName>
        <ecNumber evidence="3">3.4.11.1</ecNumber>
    </recommendedName>
</protein>
<dbReference type="InterPro" id="IPR008283">
    <property type="entry name" value="Peptidase_M17_N"/>
</dbReference>
<dbReference type="SUPFAM" id="SSF53187">
    <property type="entry name" value="Zn-dependent exopeptidases"/>
    <property type="match status" value="1"/>
</dbReference>
<evidence type="ECO:0000256" key="1">
    <source>
        <dbReference type="ARBA" id="ARBA00000135"/>
    </source>
</evidence>
<dbReference type="Pfam" id="PF02789">
    <property type="entry name" value="Peptidase_M17_N"/>
    <property type="match status" value="1"/>
</dbReference>
<dbReference type="InterPro" id="IPR023042">
    <property type="entry name" value="Peptidase_M17_leu_NH2_pept"/>
</dbReference>
<dbReference type="GO" id="GO:0070006">
    <property type="term" value="F:metalloaminopeptidase activity"/>
    <property type="evidence" value="ECO:0007669"/>
    <property type="project" value="InterPro"/>
</dbReference>
<comment type="similarity">
    <text evidence="2">Belongs to the peptidase M17 family.</text>
</comment>
<evidence type="ECO:0000313" key="9">
    <source>
        <dbReference type="EMBL" id="KUG26370.1"/>
    </source>
</evidence>
<dbReference type="SUPFAM" id="SSF52949">
    <property type="entry name" value="Macro domain-like"/>
    <property type="match status" value="1"/>
</dbReference>
<dbReference type="PRINTS" id="PR00481">
    <property type="entry name" value="LAMNOPPTDASE"/>
</dbReference>
<keyword evidence="5" id="KW-0645">Protease</keyword>
<dbReference type="InterPro" id="IPR043472">
    <property type="entry name" value="Macro_dom-like"/>
</dbReference>
<dbReference type="CDD" id="cd00433">
    <property type="entry name" value="Peptidase_M17"/>
    <property type="match status" value="1"/>
</dbReference>
<comment type="catalytic activity">
    <reaction evidence="1">
        <text>Release of an N-terminal amino acid, Xaa-|-Yaa-, in which Xaa is preferably Leu, but may be other amino acids including Pro although not Arg or Lys, and Yaa may be Pro. Amino acid amides and methyl esters are also readily hydrolyzed, but rates on arylamides are exceedingly low.</text>
        <dbReference type="EC" id="3.4.11.1"/>
    </reaction>
</comment>
<dbReference type="PANTHER" id="PTHR11963:SF23">
    <property type="entry name" value="CYTOSOL AMINOPEPTIDASE"/>
    <property type="match status" value="1"/>
</dbReference>
<dbReference type="Gene3D" id="3.40.220.10">
    <property type="entry name" value="Leucine Aminopeptidase, subunit E, domain 1"/>
    <property type="match status" value="1"/>
</dbReference>
<dbReference type="Gene3D" id="3.40.630.10">
    <property type="entry name" value="Zn peptidases"/>
    <property type="match status" value="1"/>
</dbReference>
<evidence type="ECO:0000256" key="5">
    <source>
        <dbReference type="ARBA" id="ARBA00022670"/>
    </source>
</evidence>
<evidence type="ECO:0000256" key="6">
    <source>
        <dbReference type="ARBA" id="ARBA00022801"/>
    </source>
</evidence>
<keyword evidence="6 9" id="KW-0378">Hydrolase</keyword>
<name>A0A0W8G011_9ZZZZ</name>
<dbReference type="InterPro" id="IPR011356">
    <property type="entry name" value="Leucine_aapep/pepB"/>
</dbReference>
<comment type="caution">
    <text evidence="9">The sequence shown here is derived from an EMBL/GenBank/DDBJ whole genome shotgun (WGS) entry which is preliminary data.</text>
</comment>
<evidence type="ECO:0000259" key="7">
    <source>
        <dbReference type="Pfam" id="PF00883"/>
    </source>
</evidence>
<evidence type="ECO:0000259" key="8">
    <source>
        <dbReference type="Pfam" id="PF02789"/>
    </source>
</evidence>
<dbReference type="AlphaFoldDB" id="A0A0W8G011"/>
<dbReference type="EC" id="3.4.11.1" evidence="3"/>
<reference evidence="9" key="1">
    <citation type="journal article" date="2015" name="Proc. Natl. Acad. Sci. U.S.A.">
        <title>Networks of energetic and metabolic interactions define dynamics in microbial communities.</title>
        <authorList>
            <person name="Embree M."/>
            <person name="Liu J.K."/>
            <person name="Al-Bassam M.M."/>
            <person name="Zengler K."/>
        </authorList>
    </citation>
    <scope>NUCLEOTIDE SEQUENCE</scope>
</reference>
<dbReference type="GO" id="GO:0030145">
    <property type="term" value="F:manganese ion binding"/>
    <property type="evidence" value="ECO:0007669"/>
    <property type="project" value="InterPro"/>
</dbReference>
<dbReference type="InterPro" id="IPR000819">
    <property type="entry name" value="Peptidase_M17_C"/>
</dbReference>
<evidence type="ECO:0000256" key="3">
    <source>
        <dbReference type="ARBA" id="ARBA00012565"/>
    </source>
</evidence>
<dbReference type="GO" id="GO:0005737">
    <property type="term" value="C:cytoplasm"/>
    <property type="evidence" value="ECO:0007669"/>
    <property type="project" value="InterPro"/>
</dbReference>
<feature type="domain" description="Peptidase M17 leucyl aminopeptidase N-terminal" evidence="8">
    <location>
        <begin position="80"/>
        <end position="150"/>
    </location>
</feature>
<accession>A0A0W8G011</accession>
<dbReference type="EMBL" id="LNQE01000475">
    <property type="protein sequence ID" value="KUG26370.1"/>
    <property type="molecule type" value="Genomic_DNA"/>
</dbReference>